<feature type="region of interest" description="Disordered" evidence="11">
    <location>
        <begin position="208"/>
        <end position="237"/>
    </location>
</feature>
<proteinExistence type="inferred from homology"/>
<evidence type="ECO:0000256" key="7">
    <source>
        <dbReference type="ARBA" id="ARBA00023128"/>
    </source>
</evidence>
<feature type="binding site" evidence="10">
    <location>
        <begin position="470"/>
        <end position="471"/>
    </location>
    <ligand>
        <name>S-adenosyl-L-methionine</name>
        <dbReference type="ChEBI" id="CHEBI:59789"/>
    </ligand>
</feature>
<protein>
    <recommendedName>
        <fullName evidence="10">tRNA (guanine(37)-N1)-methyltransferase</fullName>
        <ecNumber evidence="10">2.1.1.228</ecNumber>
    </recommendedName>
    <alternativeName>
        <fullName evidence="10">M1G-methyltransferase</fullName>
    </alternativeName>
    <alternativeName>
        <fullName evidence="10">tRNA [GM37] methyltransferase</fullName>
    </alternativeName>
    <alternativeName>
        <fullName evidence="10">tRNA methyltransferase 5 homolog</fullName>
    </alternativeName>
</protein>
<feature type="domain" description="SAM-dependent methyltransferase TRM5/TYW2-type" evidence="12">
    <location>
        <begin position="340"/>
        <end position="657"/>
    </location>
</feature>
<dbReference type="SUPFAM" id="SSF53335">
    <property type="entry name" value="S-adenosyl-L-methionine-dependent methyltransferases"/>
    <property type="match status" value="1"/>
</dbReference>
<dbReference type="InterPro" id="IPR056743">
    <property type="entry name" value="TRM5-TYW2-like_MTfase"/>
</dbReference>
<accession>A0ABD3SDL7</accession>
<comment type="caution">
    <text evidence="13">The sequence shown here is derived from an EMBL/GenBank/DDBJ whole genome shotgun (WGS) entry which is preliminary data.</text>
</comment>
<feature type="binding site" evidence="10">
    <location>
        <position position="430"/>
    </location>
    <ligand>
        <name>S-adenosyl-L-methionine</name>
        <dbReference type="ChEBI" id="CHEBI:59789"/>
    </ligand>
</feature>
<reference evidence="13 14" key="1">
    <citation type="submission" date="2024-10" db="EMBL/GenBank/DDBJ databases">
        <title>Updated reference genomes for cyclostephanoid diatoms.</title>
        <authorList>
            <person name="Roberts W.R."/>
            <person name="Alverson A.J."/>
        </authorList>
    </citation>
    <scope>NUCLEOTIDE SEQUENCE [LARGE SCALE GENOMIC DNA]</scope>
    <source>
        <strain evidence="13 14">AJA228-03</strain>
    </source>
</reference>
<evidence type="ECO:0000256" key="11">
    <source>
        <dbReference type="SAM" id="MobiDB-lite"/>
    </source>
</evidence>
<keyword evidence="4 10" id="KW-0808">Transferase</keyword>
<comment type="catalytic activity">
    <reaction evidence="9 10">
        <text>guanosine(37) in tRNA + S-adenosyl-L-methionine = N(1)-methylguanosine(37) in tRNA + S-adenosyl-L-homocysteine + H(+)</text>
        <dbReference type="Rhea" id="RHEA:36899"/>
        <dbReference type="Rhea" id="RHEA-COMP:10145"/>
        <dbReference type="Rhea" id="RHEA-COMP:10147"/>
        <dbReference type="ChEBI" id="CHEBI:15378"/>
        <dbReference type="ChEBI" id="CHEBI:57856"/>
        <dbReference type="ChEBI" id="CHEBI:59789"/>
        <dbReference type="ChEBI" id="CHEBI:73542"/>
        <dbReference type="ChEBI" id="CHEBI:74269"/>
        <dbReference type="EC" id="2.1.1.228"/>
    </reaction>
</comment>
<comment type="similarity">
    <text evidence="1">Belongs to the class I-like SAM-binding methyltransferase superfamily. TRM5/TYW2 family.</text>
</comment>
<dbReference type="CDD" id="cd02440">
    <property type="entry name" value="AdoMet_MTases"/>
    <property type="match status" value="1"/>
</dbReference>
<name>A0ABD3SDL7_9STRA</name>
<dbReference type="HAMAP" id="MF_03152">
    <property type="entry name" value="TRM5"/>
    <property type="match status" value="1"/>
</dbReference>
<dbReference type="AlphaFoldDB" id="A0ABD3SDL7"/>
<feature type="binding site" evidence="10">
    <location>
        <position position="555"/>
    </location>
    <ligand>
        <name>S-adenosyl-L-methionine</name>
        <dbReference type="ChEBI" id="CHEBI:59789"/>
    </ligand>
</feature>
<comment type="subunit">
    <text evidence="10">Monomer.</text>
</comment>
<sequence length="670" mass="74223">MVHYEHHFTQAGKKRRRSSSLTFVTATVVFQPLAQPHHYYFAGVMYSIVGVAASTRCQIATFGRRANPGDVDLFGLNVCDRLVDRGAAFAFPRRSLPSISAARLLPPIGSSSQFHPIPINYKSISLVTTNSPPPKVFFRSGIKNHETEIDEESWTSFTDGLNETLELPSISVPAKHVHWLLSDKQSPIKPYLATGMVQLEGVHPKIKIVRDDDGRQPQSESSEESSNTKASQRRRKRILLDSKLTSVDGIDGIHDISSSSDAGDSVEENSLSKLTRQLPGMPLQALRRLVDDFDATPGDTECIHVLYHNQPISRILSKILPPNEDDGDDATRQQSPPSSYEQIGHVAHFNLRREHVPYGKLIGRVMLDRLRPSIRTVVNKLGEVGGPYRTYEMDLLAGDDDYLVRVIEHGVHLEFDLRNVYWCTRLEGERTYMIRNEFRPNQLIADAFCGVGALCIRAHTALGCEVVANDLNPDAVAYCGESARRNGIRVGGANDGDGRFRVQCGDAREFIMNLGIGVSSDKPANPPASSMEEGGDDDDETVVSPIKLPDHLLLNFPLDSPKFLNALRWWPSGSDKNKSPPTRVHVYTFSRGDDERSPLDVAIDMVADGLLPEGGYVEPSKFRGGYLNELGCNVQAREIRDAAPGKSVVCVSFSVTRLLLRRMQGDYGLK</sequence>
<evidence type="ECO:0000313" key="13">
    <source>
        <dbReference type="EMBL" id="KAL3822403.1"/>
    </source>
</evidence>
<comment type="function">
    <text evidence="10">Specifically methylates the N1 position of guanosine-37 in various cytoplasmic and mitochondrial tRNAs. Methylation is not dependent on the nature of the nucleoside 5' of the target nucleoside. This is the first step in the biosynthesis of wybutosine (yW), a modified base adjacent to the anticodon of tRNAs and required for accurate decoding.</text>
</comment>
<evidence type="ECO:0000256" key="9">
    <source>
        <dbReference type="ARBA" id="ARBA00047783"/>
    </source>
</evidence>
<evidence type="ECO:0000259" key="12">
    <source>
        <dbReference type="PROSITE" id="PS51684"/>
    </source>
</evidence>
<dbReference type="PANTHER" id="PTHR23245">
    <property type="entry name" value="TRNA METHYLTRANSFERASE"/>
    <property type="match status" value="1"/>
</dbReference>
<dbReference type="Pfam" id="PF02475">
    <property type="entry name" value="TRM5-TYW2_MTfase"/>
    <property type="match status" value="1"/>
</dbReference>
<comment type="similarity">
    <text evidence="10">Belongs to the TRM5 / TYW2 family.</text>
</comment>
<evidence type="ECO:0000256" key="8">
    <source>
        <dbReference type="ARBA" id="ARBA00023242"/>
    </source>
</evidence>
<dbReference type="InterPro" id="IPR030382">
    <property type="entry name" value="MeTrfase_TRM5/TYW2"/>
</dbReference>
<dbReference type="InterPro" id="IPR056744">
    <property type="entry name" value="TRM5/TYW2-like_N"/>
</dbReference>
<dbReference type="EC" id="2.1.1.228" evidence="10"/>
<dbReference type="EMBL" id="JALLPB020000067">
    <property type="protein sequence ID" value="KAL3822403.1"/>
    <property type="molecule type" value="Genomic_DNA"/>
</dbReference>
<dbReference type="Gene3D" id="3.30.300.110">
    <property type="entry name" value="Met-10+ protein-like domains"/>
    <property type="match status" value="1"/>
</dbReference>
<evidence type="ECO:0000256" key="10">
    <source>
        <dbReference type="HAMAP-Rule" id="MF_03152"/>
    </source>
</evidence>
<evidence type="ECO:0000256" key="2">
    <source>
        <dbReference type="ARBA" id="ARBA00022490"/>
    </source>
</evidence>
<keyword evidence="5 10" id="KW-0949">S-adenosyl-L-methionine</keyword>
<comment type="subcellular location">
    <subcellularLocation>
        <location evidence="10">Mitochondrion matrix</location>
    </subcellularLocation>
    <subcellularLocation>
        <location evidence="10">Nucleus</location>
    </subcellularLocation>
    <subcellularLocation>
        <location evidence="10">Cytoplasm</location>
    </subcellularLocation>
    <text evidence="10">Predominantly in the mitochondria and in the nucleus.</text>
</comment>
<keyword evidence="14" id="KW-1185">Reference proteome</keyword>
<keyword evidence="8 10" id="KW-0539">Nucleus</keyword>
<keyword evidence="2 10" id="KW-0963">Cytoplasm</keyword>
<keyword evidence="3 10" id="KW-0489">Methyltransferase</keyword>
<evidence type="ECO:0000256" key="1">
    <source>
        <dbReference type="ARBA" id="ARBA00009775"/>
    </source>
</evidence>
<organism evidence="13 14">
    <name type="scientific">Cyclostephanos tholiformis</name>
    <dbReference type="NCBI Taxonomy" id="382380"/>
    <lineage>
        <taxon>Eukaryota</taxon>
        <taxon>Sar</taxon>
        <taxon>Stramenopiles</taxon>
        <taxon>Ochrophyta</taxon>
        <taxon>Bacillariophyta</taxon>
        <taxon>Coscinodiscophyceae</taxon>
        <taxon>Thalassiosirophycidae</taxon>
        <taxon>Stephanodiscales</taxon>
        <taxon>Stephanodiscaceae</taxon>
        <taxon>Cyclostephanos</taxon>
    </lineage>
</organism>
<dbReference type="Proteomes" id="UP001530377">
    <property type="component" value="Unassembled WGS sequence"/>
</dbReference>
<dbReference type="PANTHER" id="PTHR23245:SF43">
    <property type="entry name" value="TRNA (GUANINE(37)-N1)-METHYLTRANSFERASE 2"/>
    <property type="match status" value="1"/>
</dbReference>
<dbReference type="Gene3D" id="3.40.50.150">
    <property type="entry name" value="Vaccinia Virus protein VP39"/>
    <property type="match status" value="1"/>
</dbReference>
<evidence type="ECO:0000313" key="14">
    <source>
        <dbReference type="Proteomes" id="UP001530377"/>
    </source>
</evidence>
<dbReference type="InterPro" id="IPR029063">
    <property type="entry name" value="SAM-dependent_MTases_sf"/>
</dbReference>
<feature type="region of interest" description="Disordered" evidence="11">
    <location>
        <begin position="519"/>
        <end position="541"/>
    </location>
</feature>
<feature type="region of interest" description="Disordered" evidence="11">
    <location>
        <begin position="250"/>
        <end position="270"/>
    </location>
</feature>
<evidence type="ECO:0000256" key="5">
    <source>
        <dbReference type="ARBA" id="ARBA00022691"/>
    </source>
</evidence>
<dbReference type="FunFam" id="3.30.300.110:FF:000001">
    <property type="entry name" value="tRNA (guanine(37)-N1)-methyltransferase"/>
    <property type="match status" value="1"/>
</dbReference>
<evidence type="ECO:0000256" key="6">
    <source>
        <dbReference type="ARBA" id="ARBA00022694"/>
    </source>
</evidence>
<keyword evidence="6 10" id="KW-0819">tRNA processing</keyword>
<dbReference type="InterPro" id="IPR025792">
    <property type="entry name" value="tRNA_Gua_MeTrfase_euk"/>
</dbReference>
<evidence type="ECO:0000256" key="4">
    <source>
        <dbReference type="ARBA" id="ARBA00022679"/>
    </source>
</evidence>
<feature type="region of interest" description="Disordered" evidence="11">
    <location>
        <begin position="318"/>
        <end position="339"/>
    </location>
</feature>
<dbReference type="PROSITE" id="PS51684">
    <property type="entry name" value="SAM_MT_TRM5_TYW2"/>
    <property type="match status" value="1"/>
</dbReference>
<dbReference type="GO" id="GO:0005634">
    <property type="term" value="C:nucleus"/>
    <property type="evidence" value="ECO:0007669"/>
    <property type="project" value="UniProtKB-SubCell"/>
</dbReference>
<dbReference type="GO" id="GO:0070901">
    <property type="term" value="P:mitochondrial tRNA methylation"/>
    <property type="evidence" value="ECO:0007669"/>
    <property type="project" value="UniProtKB-ARBA"/>
</dbReference>
<feature type="binding site" evidence="10">
    <location>
        <begin position="506"/>
        <end position="507"/>
    </location>
    <ligand>
        <name>S-adenosyl-L-methionine</name>
        <dbReference type="ChEBI" id="CHEBI:59789"/>
    </ligand>
</feature>
<keyword evidence="7 10" id="KW-0496">Mitochondrion</keyword>
<dbReference type="Pfam" id="PF25133">
    <property type="entry name" value="TYW2_N_2"/>
    <property type="match status" value="1"/>
</dbReference>
<evidence type="ECO:0000256" key="3">
    <source>
        <dbReference type="ARBA" id="ARBA00022603"/>
    </source>
</evidence>
<gene>
    <name evidence="13" type="ORF">ACHAXA_010881</name>
</gene>
<dbReference type="GO" id="GO:0005759">
    <property type="term" value="C:mitochondrial matrix"/>
    <property type="evidence" value="ECO:0007669"/>
    <property type="project" value="UniProtKB-SubCell"/>
</dbReference>
<dbReference type="GO" id="GO:0052906">
    <property type="term" value="F:tRNA (guanine(37)-N1)-methyltransferase activity"/>
    <property type="evidence" value="ECO:0007669"/>
    <property type="project" value="UniProtKB-UniRule"/>
</dbReference>